<dbReference type="InterPro" id="IPR050406">
    <property type="entry name" value="FGGY_Carb_Kinase"/>
</dbReference>
<dbReference type="GO" id="GO:0016301">
    <property type="term" value="F:kinase activity"/>
    <property type="evidence" value="ECO:0007669"/>
    <property type="project" value="UniProtKB-KW"/>
</dbReference>
<protein>
    <submittedName>
        <fullName evidence="6">Xylulokinase/erythritol kinase</fullName>
    </submittedName>
</protein>
<dbReference type="InterPro" id="IPR000577">
    <property type="entry name" value="Carb_kinase_FGGY"/>
</dbReference>
<feature type="domain" description="Carbohydrate kinase FGGY C-terminal" evidence="5">
    <location>
        <begin position="257"/>
        <end position="432"/>
    </location>
</feature>
<dbReference type="EMBL" id="SLXQ01000011">
    <property type="protein sequence ID" value="TCP47844.1"/>
    <property type="molecule type" value="Genomic_DNA"/>
</dbReference>
<proteinExistence type="inferred from homology"/>
<sequence>MSELTLVVDSGTSATKAAVVDERLRVVSSARERTPVATPERGHRQIDMTELASCTFRVTRAALAKVDRNHVAGIAVTGQGDGAWLLNGAGEPAGPAILWNDARSAEVFVRMQQAGEIDRIRRTTHGSVHPGSLPVIARYLSEYHPKLLASVHAQLNCKDWIRFQFTGFLETDPTDACRSYWDARTERRDLSLMDSLGDLPAAAMLPLSMPGNTRPLTAEAARALGLPAGIPVGTGAMDVASTGYAFCGTRTEQPWAIVGTTSFVGVARRSTRAEAGNLVAYGIPGLVINSLAPMVGTPLLEWLRDFVNAGGQSWEQFEARAAEAGKRGGAVPTALPYFSPSGERAPFADAYARGSVHGLTHETSSAEFAYAVYASIAQTLQECAEDLDIAGTIRIAGGGAASNLLCQLLADFSGHVVERPQVSDEAAILGEASRLLGRTDPAWQSEGTELASATFEPSAIPTRPPVELSDLRRLRAAERPLWPLFRNERPASERSSS</sequence>
<dbReference type="PIRSF" id="PIRSF000538">
    <property type="entry name" value="GlpK"/>
    <property type="match status" value="1"/>
</dbReference>
<accession>A0A4R2QGZ4</accession>
<name>A0A4R2QGZ4_9PSEU</name>
<evidence type="ECO:0000256" key="1">
    <source>
        <dbReference type="ARBA" id="ARBA00009156"/>
    </source>
</evidence>
<dbReference type="GO" id="GO:0005975">
    <property type="term" value="P:carbohydrate metabolic process"/>
    <property type="evidence" value="ECO:0007669"/>
    <property type="project" value="InterPro"/>
</dbReference>
<gene>
    <name evidence="6" type="ORF">EV191_11149</name>
</gene>
<dbReference type="Proteomes" id="UP000294911">
    <property type="component" value="Unassembled WGS sequence"/>
</dbReference>
<dbReference type="InterPro" id="IPR018484">
    <property type="entry name" value="FGGY_N"/>
</dbReference>
<dbReference type="RefSeq" id="WP_132878987.1">
    <property type="nucleotide sequence ID" value="NZ_SLXQ01000011.1"/>
</dbReference>
<dbReference type="PANTHER" id="PTHR43095:SF3">
    <property type="entry name" value="L-XYLULOSE_3-KETO-L-GULONATE KINASE"/>
    <property type="match status" value="1"/>
</dbReference>
<dbReference type="Pfam" id="PF02782">
    <property type="entry name" value="FGGY_C"/>
    <property type="match status" value="1"/>
</dbReference>
<evidence type="ECO:0000313" key="7">
    <source>
        <dbReference type="Proteomes" id="UP000294911"/>
    </source>
</evidence>
<comment type="caution">
    <text evidence="6">The sequence shown here is derived from an EMBL/GenBank/DDBJ whole genome shotgun (WGS) entry which is preliminary data.</text>
</comment>
<evidence type="ECO:0000256" key="2">
    <source>
        <dbReference type="ARBA" id="ARBA00022679"/>
    </source>
</evidence>
<organism evidence="6 7">
    <name type="scientific">Tamaricihabitans halophyticus</name>
    <dbReference type="NCBI Taxonomy" id="1262583"/>
    <lineage>
        <taxon>Bacteria</taxon>
        <taxon>Bacillati</taxon>
        <taxon>Actinomycetota</taxon>
        <taxon>Actinomycetes</taxon>
        <taxon>Pseudonocardiales</taxon>
        <taxon>Pseudonocardiaceae</taxon>
        <taxon>Tamaricihabitans</taxon>
    </lineage>
</organism>
<keyword evidence="7" id="KW-1185">Reference proteome</keyword>
<reference evidence="6 7" key="1">
    <citation type="submission" date="2019-03" db="EMBL/GenBank/DDBJ databases">
        <title>Genomic Encyclopedia of Type Strains, Phase IV (KMG-IV): sequencing the most valuable type-strain genomes for metagenomic binning, comparative biology and taxonomic classification.</title>
        <authorList>
            <person name="Goeker M."/>
        </authorList>
    </citation>
    <scope>NUCLEOTIDE SEQUENCE [LARGE SCALE GENOMIC DNA]</scope>
    <source>
        <strain evidence="6 7">DSM 45765</strain>
    </source>
</reference>
<dbReference type="SUPFAM" id="SSF53067">
    <property type="entry name" value="Actin-like ATPase domain"/>
    <property type="match status" value="2"/>
</dbReference>
<dbReference type="Pfam" id="PF00370">
    <property type="entry name" value="FGGY_N"/>
    <property type="match status" value="1"/>
</dbReference>
<dbReference type="OrthoDB" id="9782710at2"/>
<dbReference type="Gene3D" id="3.30.420.40">
    <property type="match status" value="2"/>
</dbReference>
<comment type="similarity">
    <text evidence="1">Belongs to the FGGY kinase family.</text>
</comment>
<evidence type="ECO:0000256" key="3">
    <source>
        <dbReference type="ARBA" id="ARBA00022777"/>
    </source>
</evidence>
<dbReference type="InterPro" id="IPR043129">
    <property type="entry name" value="ATPase_NBD"/>
</dbReference>
<dbReference type="AlphaFoldDB" id="A0A4R2QGZ4"/>
<feature type="domain" description="Carbohydrate kinase FGGY N-terminal" evidence="4">
    <location>
        <begin position="5"/>
        <end position="242"/>
    </location>
</feature>
<dbReference type="InterPro" id="IPR018485">
    <property type="entry name" value="FGGY_C"/>
</dbReference>
<dbReference type="PANTHER" id="PTHR43095">
    <property type="entry name" value="SUGAR KINASE"/>
    <property type="match status" value="1"/>
</dbReference>
<evidence type="ECO:0000259" key="4">
    <source>
        <dbReference type="Pfam" id="PF00370"/>
    </source>
</evidence>
<evidence type="ECO:0000313" key="6">
    <source>
        <dbReference type="EMBL" id="TCP47844.1"/>
    </source>
</evidence>
<keyword evidence="3 6" id="KW-0418">Kinase</keyword>
<keyword evidence="2" id="KW-0808">Transferase</keyword>
<evidence type="ECO:0000259" key="5">
    <source>
        <dbReference type="Pfam" id="PF02782"/>
    </source>
</evidence>